<dbReference type="AlphaFoldDB" id="A0AAD3HLW7"/>
<protein>
    <submittedName>
        <fullName evidence="1">Uncharacterized protein</fullName>
    </submittedName>
</protein>
<gene>
    <name evidence="1" type="ORF">Agub_g6555</name>
</gene>
<sequence length="248" mass="26327">LNTFSPYVPCVACDDQADESVILYQTHKLCLLPWLASIRRTKHISRIKGQYSFRPDVSMLASARPPTPVLRGCKRLRMIPDARFGTKISSSKGHVPPASPLIAAHPTAVLDAACAACCIVILAASASRRLREARQRSLRCQPSSAPQHQQQQLLPNQASIAFPSAVPSSALPGELVAACTLLTALSNLAYKLPSNSRMAAVQPGAGGGGGVALEAAARLARLEALTEKQLAEFGAAVRQIDKLQVMCG</sequence>
<proteinExistence type="predicted"/>
<organism evidence="1 2">
    <name type="scientific">Astrephomene gubernaculifera</name>
    <dbReference type="NCBI Taxonomy" id="47775"/>
    <lineage>
        <taxon>Eukaryota</taxon>
        <taxon>Viridiplantae</taxon>
        <taxon>Chlorophyta</taxon>
        <taxon>core chlorophytes</taxon>
        <taxon>Chlorophyceae</taxon>
        <taxon>CS clade</taxon>
        <taxon>Chlamydomonadales</taxon>
        <taxon>Astrephomenaceae</taxon>
        <taxon>Astrephomene</taxon>
    </lineage>
</organism>
<evidence type="ECO:0000313" key="1">
    <source>
        <dbReference type="EMBL" id="GFR45170.1"/>
    </source>
</evidence>
<comment type="caution">
    <text evidence="1">The sequence shown here is derived from an EMBL/GenBank/DDBJ whole genome shotgun (WGS) entry which is preliminary data.</text>
</comment>
<dbReference type="EMBL" id="BMAR01000009">
    <property type="protein sequence ID" value="GFR45170.1"/>
    <property type="molecule type" value="Genomic_DNA"/>
</dbReference>
<reference evidence="1 2" key="1">
    <citation type="journal article" date="2021" name="Sci. Rep.">
        <title>Genome sequencing of the multicellular alga Astrephomene provides insights into convergent evolution of germ-soma differentiation.</title>
        <authorList>
            <person name="Yamashita S."/>
            <person name="Yamamoto K."/>
            <person name="Matsuzaki R."/>
            <person name="Suzuki S."/>
            <person name="Yamaguchi H."/>
            <person name="Hirooka S."/>
            <person name="Minakuchi Y."/>
            <person name="Miyagishima S."/>
            <person name="Kawachi M."/>
            <person name="Toyoda A."/>
            <person name="Nozaki H."/>
        </authorList>
    </citation>
    <scope>NUCLEOTIDE SEQUENCE [LARGE SCALE GENOMIC DNA]</scope>
    <source>
        <strain evidence="1 2">NIES-4017</strain>
    </source>
</reference>
<evidence type="ECO:0000313" key="2">
    <source>
        <dbReference type="Proteomes" id="UP001054857"/>
    </source>
</evidence>
<name>A0AAD3HLW7_9CHLO</name>
<keyword evidence="2" id="KW-1185">Reference proteome</keyword>
<accession>A0AAD3HLW7</accession>
<dbReference type="Proteomes" id="UP001054857">
    <property type="component" value="Unassembled WGS sequence"/>
</dbReference>
<feature type="non-terminal residue" evidence="1">
    <location>
        <position position="1"/>
    </location>
</feature>